<organism evidence="13 14">
    <name type="scientific">Cimex lectularius</name>
    <name type="common">Bed bug</name>
    <name type="synonym">Acanthia lectularia</name>
    <dbReference type="NCBI Taxonomy" id="79782"/>
    <lineage>
        <taxon>Eukaryota</taxon>
        <taxon>Metazoa</taxon>
        <taxon>Ecdysozoa</taxon>
        <taxon>Arthropoda</taxon>
        <taxon>Hexapoda</taxon>
        <taxon>Insecta</taxon>
        <taxon>Pterygota</taxon>
        <taxon>Neoptera</taxon>
        <taxon>Paraneoptera</taxon>
        <taxon>Hemiptera</taxon>
        <taxon>Heteroptera</taxon>
        <taxon>Panheteroptera</taxon>
        <taxon>Cimicomorpha</taxon>
        <taxon>Cimicidae</taxon>
        <taxon>Cimex</taxon>
    </lineage>
</organism>
<dbReference type="KEGG" id="clec:106666900"/>
<dbReference type="EnsemblMetazoa" id="XM_014394431.2">
    <property type="protein sequence ID" value="XP_014249917.1"/>
    <property type="gene ID" value="LOC106666900"/>
</dbReference>
<evidence type="ECO:0000256" key="4">
    <source>
        <dbReference type="ARBA" id="ARBA00022824"/>
    </source>
</evidence>
<dbReference type="Gene3D" id="4.10.280.10">
    <property type="entry name" value="Helix-loop-helix DNA-binding domain"/>
    <property type="match status" value="1"/>
</dbReference>
<evidence type="ECO:0000313" key="13">
    <source>
        <dbReference type="EnsemblMetazoa" id="XP_014249917.1"/>
    </source>
</evidence>
<evidence type="ECO:0000256" key="6">
    <source>
        <dbReference type="ARBA" id="ARBA00023015"/>
    </source>
</evidence>
<evidence type="ECO:0000256" key="9">
    <source>
        <dbReference type="ARBA" id="ARBA00023163"/>
    </source>
</evidence>
<feature type="region of interest" description="Disordered" evidence="11">
    <location>
        <begin position="413"/>
        <end position="437"/>
    </location>
</feature>
<comment type="subcellular location">
    <subcellularLocation>
        <location evidence="2">Endoplasmic reticulum membrane</location>
        <topology evidence="2">Multi-pass membrane protein</topology>
    </subcellularLocation>
    <subcellularLocation>
        <location evidence="1">Nucleus</location>
    </subcellularLocation>
</comment>
<name>A0A8I6THQ1_CIMLE</name>
<dbReference type="PROSITE" id="PS50888">
    <property type="entry name" value="BHLH"/>
    <property type="match status" value="1"/>
</dbReference>
<evidence type="ECO:0000313" key="14">
    <source>
        <dbReference type="Proteomes" id="UP000494040"/>
    </source>
</evidence>
<feature type="domain" description="BHLH" evidence="12">
    <location>
        <begin position="322"/>
        <end position="372"/>
    </location>
</feature>
<dbReference type="SMART" id="SM00353">
    <property type="entry name" value="HLH"/>
    <property type="match status" value="1"/>
</dbReference>
<dbReference type="CDD" id="cd11394">
    <property type="entry name" value="bHLHzip_SREBP"/>
    <property type="match status" value="1"/>
</dbReference>
<protein>
    <recommendedName>
        <fullName evidence="12">BHLH domain-containing protein</fullName>
    </recommendedName>
</protein>
<keyword evidence="6" id="KW-0805">Transcription regulation</keyword>
<dbReference type="GO" id="GO:0000981">
    <property type="term" value="F:DNA-binding transcription factor activity, RNA polymerase II-specific"/>
    <property type="evidence" value="ECO:0007669"/>
    <property type="project" value="TreeGrafter"/>
</dbReference>
<keyword evidence="4" id="KW-0256">Endoplasmic reticulum</keyword>
<dbReference type="GO" id="GO:0005634">
    <property type="term" value="C:nucleus"/>
    <property type="evidence" value="ECO:0007669"/>
    <property type="project" value="UniProtKB-SubCell"/>
</dbReference>
<evidence type="ECO:0000256" key="8">
    <source>
        <dbReference type="ARBA" id="ARBA00023136"/>
    </source>
</evidence>
<dbReference type="GeneID" id="106666900"/>
<keyword evidence="3" id="KW-0812">Transmembrane</keyword>
<dbReference type="PANTHER" id="PTHR46062:SF1">
    <property type="entry name" value="LP12374P"/>
    <property type="match status" value="1"/>
</dbReference>
<evidence type="ECO:0000256" key="10">
    <source>
        <dbReference type="ARBA" id="ARBA00023242"/>
    </source>
</evidence>
<evidence type="ECO:0000256" key="3">
    <source>
        <dbReference type="ARBA" id="ARBA00022692"/>
    </source>
</evidence>
<dbReference type="SUPFAM" id="SSF47459">
    <property type="entry name" value="HLH, helix-loop-helix DNA-binding domain"/>
    <property type="match status" value="1"/>
</dbReference>
<reference evidence="13" key="1">
    <citation type="submission" date="2022-01" db="UniProtKB">
        <authorList>
            <consortium name="EnsemblMetazoa"/>
        </authorList>
    </citation>
    <scope>IDENTIFICATION</scope>
</reference>
<dbReference type="GO" id="GO:0046983">
    <property type="term" value="F:protein dimerization activity"/>
    <property type="evidence" value="ECO:0007669"/>
    <property type="project" value="InterPro"/>
</dbReference>
<dbReference type="OrthoDB" id="2133190at2759"/>
<dbReference type="Pfam" id="PF00010">
    <property type="entry name" value="HLH"/>
    <property type="match status" value="1"/>
</dbReference>
<feature type="region of interest" description="Disordered" evidence="11">
    <location>
        <begin position="94"/>
        <end position="116"/>
    </location>
</feature>
<accession>A0A8I6THQ1</accession>
<evidence type="ECO:0000256" key="2">
    <source>
        <dbReference type="ARBA" id="ARBA00004477"/>
    </source>
</evidence>
<dbReference type="GO" id="GO:0000978">
    <property type="term" value="F:RNA polymerase II cis-regulatory region sequence-specific DNA binding"/>
    <property type="evidence" value="ECO:0007669"/>
    <property type="project" value="TreeGrafter"/>
</dbReference>
<keyword evidence="10" id="KW-0539">Nucleus</keyword>
<dbReference type="CTD" id="40155"/>
<dbReference type="OMA" id="QLCQHIP"/>
<evidence type="ECO:0000256" key="7">
    <source>
        <dbReference type="ARBA" id="ARBA00023125"/>
    </source>
</evidence>
<evidence type="ECO:0000256" key="5">
    <source>
        <dbReference type="ARBA" id="ARBA00022989"/>
    </source>
</evidence>
<dbReference type="Proteomes" id="UP000494040">
    <property type="component" value="Unassembled WGS sequence"/>
</dbReference>
<keyword evidence="9" id="KW-0804">Transcription</keyword>
<dbReference type="GO" id="GO:0005789">
    <property type="term" value="C:endoplasmic reticulum membrane"/>
    <property type="evidence" value="ECO:0007669"/>
    <property type="project" value="UniProtKB-SubCell"/>
</dbReference>
<sequence length="1073" mass="121128">MECDTSFSDNDSFNINEIVELDDIINCEKELFNKLDGIDGIFSEVGLLSQLDMFGDTEIREDFGQIGKQEQMELFSDNEHQENLSNNHLPQVSLKHMTSPSSQQQQQPQAQLLQPQAKATYPEIPLQCPANPQPITTIPLSVHQTFHPGHEQQPLSQIVLNQNTYLLQPQNKIFYSNIKPAEPKQNSFPTIAQAVTKHEPPIIRKKAKTSPAQEKINNNQYVTVQNVSKIQVPQDQMKQMIFQAQLIAPATQPAVLYTTGNIQEKPVVNLVNTVNTNVTPCPTDNSNTVLATGIPVILEADKISLNRLKNGTRERVPKFKEVKRNMHNAIERRYRTSINDRIIELKDIIAGPAAKMNKSLILRKAIEYIRYLRESNEKLKQENLALRMASNSVDGLLPQSPCKEEVCIGGITPPRSDISSPTRSDHSGPPTPQDITFNEISGKEDYESVRMRGMLDQTRVTLCAFMLSILVFNPFKFFANKFGANNFYSDATLERRTLLEVSDIWNAGSSVLLWVFNMSLLLCCLVKLLMFGDIVLPAKSKESMNFWRHRKQADFYISKANTAGAKQELLTCLNILNLPLPTTKIHLMAACLWQIIRQFLHRLWIGQWLSQHEGGFFVNLSARQEALRSAREQAMVYHHLHRLYLIEPRYSLTDFVIALSAANQAEAAGSVMTKEELAQMYFAIAIHLKQLSGLQFISRFYFWLGCRIGLNSNSNWLFTSQGKNFLMNHNWDYEKNKINNVFTELTDGTNPLAFASKAFREHLIDCILHVLVTPGSRAIENPANTENEENTQTVKILSSYLEILSNNTSFEGVEDKTAKWWTTIMQVATLWMQGEDYEAETLYNQAEKVPSYLLNYPLAKAVLAGFQMRRSFISGNNHKVTLKYASYASHHLLDSITSSHKADEKTLLSQLMLCDWLLETRMSIWESGAVSVTSLFLQDFHSDIESLKQIAQFVPSAVRRVFIYEAAVHLIAGASPARAQHFLDRSLRHRPTRSSMICGGKDKSGENSSGKREHAAALYLACKHLPAPLLSSPGERAGMLVEAAKTLEGIGDKKRLNNCYKLMKTLGTSAITN</sequence>
<dbReference type="AlphaFoldDB" id="A0A8I6THQ1"/>
<dbReference type="InterPro" id="IPR011598">
    <property type="entry name" value="bHLH_dom"/>
</dbReference>
<keyword evidence="5" id="KW-1133">Transmembrane helix</keyword>
<proteinExistence type="predicted"/>
<evidence type="ECO:0000256" key="1">
    <source>
        <dbReference type="ARBA" id="ARBA00004123"/>
    </source>
</evidence>
<dbReference type="RefSeq" id="XP_014249917.1">
    <property type="nucleotide sequence ID" value="XM_014394431.2"/>
</dbReference>
<keyword evidence="8" id="KW-0472">Membrane</keyword>
<feature type="compositionally biased region" description="Low complexity" evidence="11">
    <location>
        <begin position="99"/>
        <end position="116"/>
    </location>
</feature>
<dbReference type="InterPro" id="IPR036638">
    <property type="entry name" value="HLH_DNA-bd_sf"/>
</dbReference>
<dbReference type="PANTHER" id="PTHR46062">
    <property type="entry name" value="STEROL REGULATORY ELEMENT-BINDING PROTEIN"/>
    <property type="match status" value="1"/>
</dbReference>
<keyword evidence="14" id="KW-1185">Reference proteome</keyword>
<evidence type="ECO:0000256" key="11">
    <source>
        <dbReference type="SAM" id="MobiDB-lite"/>
    </source>
</evidence>
<keyword evidence="7" id="KW-0238">DNA-binding</keyword>
<evidence type="ECO:0000259" key="12">
    <source>
        <dbReference type="PROSITE" id="PS50888"/>
    </source>
</evidence>